<evidence type="ECO:0000313" key="2">
    <source>
        <dbReference type="Proteomes" id="UP001552594"/>
    </source>
</evidence>
<accession>A0ABV3K1N9</accession>
<proteinExistence type="predicted"/>
<evidence type="ECO:0000313" key="1">
    <source>
        <dbReference type="EMBL" id="MEV5509066.1"/>
    </source>
</evidence>
<reference evidence="1 2" key="1">
    <citation type="submission" date="2024-06" db="EMBL/GenBank/DDBJ databases">
        <title>The Natural Products Discovery Center: Release of the First 8490 Sequenced Strains for Exploring Actinobacteria Biosynthetic Diversity.</title>
        <authorList>
            <person name="Kalkreuter E."/>
            <person name="Kautsar S.A."/>
            <person name="Yang D."/>
            <person name="Bader C.D."/>
            <person name="Teijaro C.N."/>
            <person name="Fluegel L."/>
            <person name="Davis C.M."/>
            <person name="Simpson J.R."/>
            <person name="Lauterbach L."/>
            <person name="Steele A.D."/>
            <person name="Gui C."/>
            <person name="Meng S."/>
            <person name="Li G."/>
            <person name="Viehrig K."/>
            <person name="Ye F."/>
            <person name="Su P."/>
            <person name="Kiefer A.F."/>
            <person name="Nichols A."/>
            <person name="Cepeda A.J."/>
            <person name="Yan W."/>
            <person name="Fan B."/>
            <person name="Jiang Y."/>
            <person name="Adhikari A."/>
            <person name="Zheng C.-J."/>
            <person name="Schuster L."/>
            <person name="Cowan T.M."/>
            <person name="Smanski M.J."/>
            <person name="Chevrette M.G."/>
            <person name="De Carvalho L.P.S."/>
            <person name="Shen B."/>
        </authorList>
    </citation>
    <scope>NUCLEOTIDE SEQUENCE [LARGE SCALE GENOMIC DNA]</scope>
    <source>
        <strain evidence="1 2">NPDC052347</strain>
    </source>
</reference>
<comment type="caution">
    <text evidence="1">The sequence shown here is derived from an EMBL/GenBank/DDBJ whole genome shotgun (WGS) entry which is preliminary data.</text>
</comment>
<sequence length="43" mass="4613">MAPNAVEITTTPAAVEDDIEFVEDLDNLAGNEVMRGCGDDNPY</sequence>
<dbReference type="Proteomes" id="UP001552594">
    <property type="component" value="Unassembled WGS sequence"/>
</dbReference>
<gene>
    <name evidence="1" type="ORF">AB0L16_21965</name>
</gene>
<name>A0ABV3K1N9_STRON</name>
<organism evidence="1 2">
    <name type="scientific">Streptomyces orinoci</name>
    <name type="common">Streptoverticillium orinoci</name>
    <dbReference type="NCBI Taxonomy" id="67339"/>
    <lineage>
        <taxon>Bacteria</taxon>
        <taxon>Bacillati</taxon>
        <taxon>Actinomycetota</taxon>
        <taxon>Actinomycetes</taxon>
        <taxon>Kitasatosporales</taxon>
        <taxon>Streptomycetaceae</taxon>
        <taxon>Streptomyces</taxon>
    </lineage>
</organism>
<dbReference type="EMBL" id="JBFAUK010000018">
    <property type="protein sequence ID" value="MEV5509066.1"/>
    <property type="molecule type" value="Genomic_DNA"/>
</dbReference>
<protein>
    <submittedName>
        <fullName evidence="1">Uncharacterized protein</fullName>
    </submittedName>
</protein>
<dbReference type="RefSeq" id="WP_277751856.1">
    <property type="nucleotide sequence ID" value="NZ_JBFAUK010000018.1"/>
</dbReference>
<keyword evidence="2" id="KW-1185">Reference proteome</keyword>